<evidence type="ECO:0000256" key="3">
    <source>
        <dbReference type="ARBA" id="ARBA00022898"/>
    </source>
</evidence>
<keyword evidence="7" id="KW-0032">Aminotransferase</keyword>
<evidence type="ECO:0000256" key="2">
    <source>
        <dbReference type="ARBA" id="ARBA00012224"/>
    </source>
</evidence>
<evidence type="ECO:0000313" key="8">
    <source>
        <dbReference type="Proteomes" id="UP000004016"/>
    </source>
</evidence>
<comment type="similarity">
    <text evidence="5">Belongs to the class-II pyridoxal-phosphate-dependent aminotransferase family. MalY/PatB cystathionine beta-lyase subfamily.</text>
</comment>
<dbReference type="HOGENOM" id="CLU_017584_15_0_9"/>
<dbReference type="Gene3D" id="3.40.640.10">
    <property type="entry name" value="Type I PLP-dependent aspartate aminotransferase-like (Major domain)"/>
    <property type="match status" value="1"/>
</dbReference>
<name>A6BKE6_9FIRM</name>
<sequence>MGICQYQRPDKSDVGIFKKIAIRRQAPVEDRFRETGEKDMRYDFTKIIDRHGKDAIAVDGLGKNPGFAPEPPKDGFDVIPMWVADMNFETVPTIPKAIMDRAAHPAYGYFNPVEEYYDSIIRWHKIRNNVEGLMPEYIGYENGVLGGVISALTAFAAPGDAVLLHSPTYIGFTKCITENGYKIVHSPLKKDEKGIWRMDYEDMDAKLKANNIHVAIFCSPHNPTGRVWERREIEEAMEVYKNNECVVIADEIWSDLILKGSQHIPTQSISPDARNRTIALYAPSKTFNLAGLVGSYHIIFNKMLRDRVEAKSRKSHYNTMNVLSMHALIGAYEAEGYTWVNELCQVLSENVDYAVNHIRDYYRGIEVSKPQGTYMLFLDCEDWCEENYKSLDELLKAGWDIGVAWQDGRPFHQKYGIRMNLALPLGRVKEAFERLDEYVFHV</sequence>
<gene>
    <name evidence="7" type="ORF">DORLON_02796</name>
</gene>
<dbReference type="GO" id="GO:0030170">
    <property type="term" value="F:pyridoxal phosphate binding"/>
    <property type="evidence" value="ECO:0007669"/>
    <property type="project" value="InterPro"/>
</dbReference>
<reference evidence="7 8" key="1">
    <citation type="submission" date="2007-03" db="EMBL/GenBank/DDBJ databases">
        <authorList>
            <person name="Fulton L."/>
            <person name="Clifton S."/>
            <person name="Fulton B."/>
            <person name="Xu J."/>
            <person name="Minx P."/>
            <person name="Pepin K.H."/>
            <person name="Johnson M."/>
            <person name="Thiruvilangam P."/>
            <person name="Bhonagiri V."/>
            <person name="Nash W.E."/>
            <person name="Mardis E.R."/>
            <person name="Wilson R.K."/>
        </authorList>
    </citation>
    <scope>NUCLEOTIDE SEQUENCE [LARGE SCALE GENOMIC DNA]</scope>
    <source>
        <strain evidence="7 8">DSM 13814</strain>
    </source>
</reference>
<dbReference type="PANTHER" id="PTHR43525">
    <property type="entry name" value="PROTEIN MALY"/>
    <property type="match status" value="1"/>
</dbReference>
<evidence type="ECO:0000256" key="1">
    <source>
        <dbReference type="ARBA" id="ARBA00001933"/>
    </source>
</evidence>
<organism evidence="7 8">
    <name type="scientific">Dorea longicatena DSM 13814</name>
    <dbReference type="NCBI Taxonomy" id="411462"/>
    <lineage>
        <taxon>Bacteria</taxon>
        <taxon>Bacillati</taxon>
        <taxon>Bacillota</taxon>
        <taxon>Clostridia</taxon>
        <taxon>Lachnospirales</taxon>
        <taxon>Lachnospiraceae</taxon>
        <taxon>Dorea</taxon>
    </lineage>
</organism>
<dbReference type="PANTHER" id="PTHR43525:SF1">
    <property type="entry name" value="PROTEIN MALY"/>
    <property type="match status" value="1"/>
</dbReference>
<dbReference type="GO" id="GO:0047804">
    <property type="term" value="F:cysteine-S-conjugate beta-lyase activity"/>
    <property type="evidence" value="ECO:0007669"/>
    <property type="project" value="UniProtKB-EC"/>
</dbReference>
<dbReference type="InterPro" id="IPR015422">
    <property type="entry name" value="PyrdxlP-dep_Trfase_small"/>
</dbReference>
<evidence type="ECO:0000313" key="7">
    <source>
        <dbReference type="EMBL" id="EDM61834.1"/>
    </source>
</evidence>
<dbReference type="CDD" id="cd00609">
    <property type="entry name" value="AAT_like"/>
    <property type="match status" value="1"/>
</dbReference>
<evidence type="ECO:0000259" key="6">
    <source>
        <dbReference type="Pfam" id="PF00155"/>
    </source>
</evidence>
<evidence type="ECO:0000256" key="5">
    <source>
        <dbReference type="ARBA" id="ARBA00037974"/>
    </source>
</evidence>
<dbReference type="Pfam" id="PF00155">
    <property type="entry name" value="Aminotran_1_2"/>
    <property type="match status" value="1"/>
</dbReference>
<dbReference type="Proteomes" id="UP000004016">
    <property type="component" value="Unassembled WGS sequence"/>
</dbReference>
<dbReference type="InterPro" id="IPR004839">
    <property type="entry name" value="Aminotransferase_I/II_large"/>
</dbReference>
<proteinExistence type="inferred from homology"/>
<keyword evidence="4" id="KW-0456">Lyase</keyword>
<dbReference type="InterPro" id="IPR015421">
    <property type="entry name" value="PyrdxlP-dep_Trfase_major"/>
</dbReference>
<dbReference type="SUPFAM" id="SSF53383">
    <property type="entry name" value="PLP-dependent transferases"/>
    <property type="match status" value="1"/>
</dbReference>
<reference evidence="7 8" key="2">
    <citation type="submission" date="2007-04" db="EMBL/GenBank/DDBJ databases">
        <title>Draft genome sequence of Dorea longicatena (DSM 13814).</title>
        <authorList>
            <person name="Sudarsanam P."/>
            <person name="Ley R."/>
            <person name="Guruge J."/>
            <person name="Turnbaugh P.J."/>
            <person name="Mahowald M."/>
            <person name="Liep D."/>
            <person name="Gordon J."/>
        </authorList>
    </citation>
    <scope>NUCLEOTIDE SEQUENCE [LARGE SCALE GENOMIC DNA]</scope>
    <source>
        <strain evidence="7 8">DSM 13814</strain>
    </source>
</reference>
<comment type="caution">
    <text evidence="7">The sequence shown here is derived from an EMBL/GenBank/DDBJ whole genome shotgun (WGS) entry which is preliminary data.</text>
</comment>
<dbReference type="EMBL" id="AAXB02000022">
    <property type="protein sequence ID" value="EDM61834.1"/>
    <property type="molecule type" value="Genomic_DNA"/>
</dbReference>
<comment type="cofactor">
    <cofactor evidence="1">
        <name>pyridoxal 5'-phosphate</name>
        <dbReference type="ChEBI" id="CHEBI:597326"/>
    </cofactor>
</comment>
<accession>A6BKE6</accession>
<dbReference type="EC" id="4.4.1.13" evidence="2"/>
<feature type="domain" description="Aminotransferase class I/classII large" evidence="6">
    <location>
        <begin position="83"/>
        <end position="435"/>
    </location>
</feature>
<evidence type="ECO:0000256" key="4">
    <source>
        <dbReference type="ARBA" id="ARBA00023239"/>
    </source>
</evidence>
<dbReference type="InterPro" id="IPR015424">
    <property type="entry name" value="PyrdxlP-dep_Trfase"/>
</dbReference>
<keyword evidence="7" id="KW-0808">Transferase</keyword>
<keyword evidence="3" id="KW-0663">Pyridoxal phosphate</keyword>
<dbReference type="AlphaFoldDB" id="A6BKE6"/>
<dbReference type="eggNOG" id="COG1168">
    <property type="taxonomic scope" value="Bacteria"/>
</dbReference>
<protein>
    <recommendedName>
        <fullName evidence="2">cysteine-S-conjugate beta-lyase</fullName>
        <ecNumber evidence="2">4.4.1.13</ecNumber>
    </recommendedName>
</protein>
<dbReference type="InterPro" id="IPR051798">
    <property type="entry name" value="Class-II_PLP-Dep_Aminotrans"/>
</dbReference>
<dbReference type="Gene3D" id="3.90.1150.10">
    <property type="entry name" value="Aspartate Aminotransferase, domain 1"/>
    <property type="match status" value="1"/>
</dbReference>
<dbReference type="GO" id="GO:0008483">
    <property type="term" value="F:transaminase activity"/>
    <property type="evidence" value="ECO:0007669"/>
    <property type="project" value="UniProtKB-KW"/>
</dbReference>